<dbReference type="EMBL" id="CVRB01000001">
    <property type="protein sequence ID" value="CRK81696.1"/>
    <property type="molecule type" value="Genomic_DNA"/>
</dbReference>
<dbReference type="Gene3D" id="2.130.10.10">
    <property type="entry name" value="YVTN repeat-like/Quinoprotein amine dehydrogenase"/>
    <property type="match status" value="1"/>
</dbReference>
<evidence type="ECO:0000313" key="2">
    <source>
        <dbReference type="EMBL" id="CRK81696.1"/>
    </source>
</evidence>
<comment type="similarity">
    <text evidence="1">Belongs to the cycloisomerase 2 family.</text>
</comment>
<evidence type="ECO:0000313" key="3">
    <source>
        <dbReference type="Proteomes" id="UP000199087"/>
    </source>
</evidence>
<dbReference type="Pfam" id="PF10282">
    <property type="entry name" value="Lactonase"/>
    <property type="match status" value="1"/>
</dbReference>
<dbReference type="FunFam" id="2.130.10.10:FF:000306">
    <property type="entry name" value="3-carboxymuconate cyclase"/>
    <property type="match status" value="1"/>
</dbReference>
<dbReference type="RefSeq" id="WP_090632961.1">
    <property type="nucleotide sequence ID" value="NZ_CVRB01000001.1"/>
</dbReference>
<protein>
    <submittedName>
        <fullName evidence="2">6-phosphogluconolactonase</fullName>
    </submittedName>
</protein>
<dbReference type="InterPro" id="IPR015943">
    <property type="entry name" value="WD40/YVTN_repeat-like_dom_sf"/>
</dbReference>
<reference evidence="3" key="1">
    <citation type="submission" date="2015-05" db="EMBL/GenBank/DDBJ databases">
        <authorList>
            <person name="Urmite Genomes"/>
        </authorList>
    </citation>
    <scope>NUCLEOTIDE SEQUENCE [LARGE SCALE GENOMIC DNA]</scope>
    <source>
        <strain evidence="3">LF1</strain>
    </source>
</reference>
<gene>
    <name evidence="2" type="ORF">BN000_01607</name>
</gene>
<sequence length="352" mass="38867">MTTAKKFTGYIGTYTKGESKGIYSFVLETATAKITDIKIAAELENPTYINISKDNRYLYSVMKEGAEGGVASFTIENRGELNLINSQLSPGPSPCHVSIGHENKFLFSANYHRGTVESYVLDTNTSSILPPTSIIKHEGSGPDPRQEKAHTHFAGVTPDEKYVVAVELGIDSIITYKLNQDSTLSEVNRLTTPPGSGPRHIAFHPNGRFAYVMTEFSSEVIFLTYDEVDGHFTAKQYISTLPEDFKENNQGSAIHLSADGRFVYAGNRGHNSIAVFKVDNESGKLSFVELVSSEGDWPRDFSIDPSGKFVVASNQESHNLVLYARDEETGKLTLLQSDITVPYPVCVKFLHY</sequence>
<organism evidence="2 3">
    <name type="scientific">Neobacillus massiliamazoniensis</name>
    <dbReference type="NCBI Taxonomy" id="1499688"/>
    <lineage>
        <taxon>Bacteria</taxon>
        <taxon>Bacillati</taxon>
        <taxon>Bacillota</taxon>
        <taxon>Bacilli</taxon>
        <taxon>Bacillales</taxon>
        <taxon>Bacillaceae</taxon>
        <taxon>Neobacillus</taxon>
    </lineage>
</organism>
<dbReference type="Proteomes" id="UP000199087">
    <property type="component" value="Unassembled WGS sequence"/>
</dbReference>
<dbReference type="InterPro" id="IPR019405">
    <property type="entry name" value="Lactonase_7-beta_prop"/>
</dbReference>
<dbReference type="PANTHER" id="PTHR30344:SF1">
    <property type="entry name" value="6-PHOSPHOGLUCONOLACTONASE"/>
    <property type="match status" value="1"/>
</dbReference>
<dbReference type="STRING" id="1499688.BN000_01607"/>
<dbReference type="InterPro" id="IPR050282">
    <property type="entry name" value="Cycloisomerase_2"/>
</dbReference>
<dbReference type="InterPro" id="IPR011048">
    <property type="entry name" value="Haem_d1_sf"/>
</dbReference>
<evidence type="ECO:0000256" key="1">
    <source>
        <dbReference type="ARBA" id="ARBA00005564"/>
    </source>
</evidence>
<accession>A0A0U1NUJ4</accession>
<dbReference type="AlphaFoldDB" id="A0A0U1NUJ4"/>
<name>A0A0U1NUJ4_9BACI</name>
<dbReference type="GO" id="GO:0017057">
    <property type="term" value="F:6-phosphogluconolactonase activity"/>
    <property type="evidence" value="ECO:0007669"/>
    <property type="project" value="TreeGrafter"/>
</dbReference>
<dbReference type="SUPFAM" id="SSF51004">
    <property type="entry name" value="C-terminal (heme d1) domain of cytochrome cd1-nitrite reductase"/>
    <property type="match status" value="1"/>
</dbReference>
<proteinExistence type="inferred from homology"/>
<dbReference type="PANTHER" id="PTHR30344">
    <property type="entry name" value="6-PHOSPHOGLUCONOLACTONASE-RELATED"/>
    <property type="match status" value="1"/>
</dbReference>
<dbReference type="GO" id="GO:0005829">
    <property type="term" value="C:cytosol"/>
    <property type="evidence" value="ECO:0007669"/>
    <property type="project" value="TreeGrafter"/>
</dbReference>
<keyword evidence="3" id="KW-1185">Reference proteome</keyword>
<dbReference type="OrthoDB" id="9790815at2"/>